<accession>A0ABP1G184</accession>
<proteinExistence type="predicted"/>
<evidence type="ECO:0000256" key="1">
    <source>
        <dbReference type="ARBA" id="ARBA00023015"/>
    </source>
</evidence>
<comment type="caution">
    <text evidence="5">The sequence shown here is derived from an EMBL/GenBank/DDBJ whole genome shotgun (WGS) entry which is preliminary data.</text>
</comment>
<dbReference type="NCBIfam" id="TIGR01557">
    <property type="entry name" value="myb_SHAQKYF"/>
    <property type="match status" value="1"/>
</dbReference>
<reference evidence="5 6" key="1">
    <citation type="submission" date="2024-06" db="EMBL/GenBank/DDBJ databases">
        <authorList>
            <person name="Kraege A."/>
            <person name="Thomma B."/>
        </authorList>
    </citation>
    <scope>NUCLEOTIDE SEQUENCE [LARGE SCALE GENOMIC DNA]</scope>
</reference>
<feature type="compositionally biased region" description="Polar residues" evidence="4">
    <location>
        <begin position="405"/>
        <end position="422"/>
    </location>
</feature>
<gene>
    <name evidence="5" type="primary">g8782</name>
    <name evidence="5" type="ORF">VP750_LOCUS7886</name>
</gene>
<dbReference type="InterPro" id="IPR006447">
    <property type="entry name" value="Myb_dom_plants"/>
</dbReference>
<organism evidence="5 6">
    <name type="scientific">Coccomyxa viridis</name>
    <dbReference type="NCBI Taxonomy" id="1274662"/>
    <lineage>
        <taxon>Eukaryota</taxon>
        <taxon>Viridiplantae</taxon>
        <taxon>Chlorophyta</taxon>
        <taxon>core chlorophytes</taxon>
        <taxon>Trebouxiophyceae</taxon>
        <taxon>Trebouxiophyceae incertae sedis</taxon>
        <taxon>Coccomyxaceae</taxon>
        <taxon>Coccomyxa</taxon>
    </lineage>
</organism>
<keyword evidence="3" id="KW-0539">Nucleus</keyword>
<keyword evidence="1" id="KW-0805">Transcription regulation</keyword>
<evidence type="ECO:0000313" key="6">
    <source>
        <dbReference type="Proteomes" id="UP001497392"/>
    </source>
</evidence>
<keyword evidence="6" id="KW-1185">Reference proteome</keyword>
<evidence type="ECO:0000256" key="4">
    <source>
        <dbReference type="SAM" id="MobiDB-lite"/>
    </source>
</evidence>
<name>A0ABP1G184_9CHLO</name>
<evidence type="ECO:0000256" key="2">
    <source>
        <dbReference type="ARBA" id="ARBA00023163"/>
    </source>
</evidence>
<feature type="compositionally biased region" description="Polar residues" evidence="4">
    <location>
        <begin position="1"/>
        <end position="13"/>
    </location>
</feature>
<dbReference type="InterPro" id="IPR009057">
    <property type="entry name" value="Homeodomain-like_sf"/>
</dbReference>
<dbReference type="PANTHER" id="PTHR31442:SF29">
    <property type="entry name" value="HOMEODOMAIN-LIKE SUPERFAMILY PROTEIN"/>
    <property type="match status" value="1"/>
</dbReference>
<dbReference type="SUPFAM" id="SSF46689">
    <property type="entry name" value="Homeodomain-like"/>
    <property type="match status" value="1"/>
</dbReference>
<dbReference type="Gene3D" id="1.10.10.60">
    <property type="entry name" value="Homeodomain-like"/>
    <property type="match status" value="1"/>
</dbReference>
<sequence>MEGPTSHGQTSGQEEGGRETSVVGLTDGHARPQSTTSAECETRPNRSTESTHVCQIPCCPISPIVSDCVVCEHPDAPTKRPDPSPGRQVGCPDSYPRITTTPSFMSPERRTMARRVTNRQSAEQMQRFNHGASGNYLLGRAEKLQLRQCSESNEPCLIADKAAPSCSRDLWKDPIIDFLKKTDVAEGTSVLKSDELEVLPVSTTGNTDVWIMDKTLVEAIDAGMSKSGGLKLSVRGPGSTGYRIEAVSVEQLQDIQHPLECSGGAQHEDAGRNPDSPLYKKQRHVWTSEAHHEFSNIVKALGDRAAPMRILQLMHVNGLTREQVASHLQKYRAHAKEQIQKVNYEDVLAQASRVLGEAGMEVMLRKLENVGLQAMLAAREMANGTSTAPDEQAHMRIALAKPDAGSTSSQPTLASECPSRQTPRCEDRQYLPGQGSRMDSVNTYSDQSAISTQPGLCTQPDLAEIAAIMDQEPSRDEWSDSMGHQGLDDFLKSFTQP</sequence>
<keyword evidence="2" id="KW-0804">Transcription</keyword>
<evidence type="ECO:0000256" key="3">
    <source>
        <dbReference type="ARBA" id="ARBA00023242"/>
    </source>
</evidence>
<dbReference type="PANTHER" id="PTHR31442">
    <property type="entry name" value="HOMEODOMAIN-LIKE SUPERFAMILY PROTEIN-RELATED"/>
    <property type="match status" value="1"/>
</dbReference>
<feature type="region of interest" description="Disordered" evidence="4">
    <location>
        <begin position="1"/>
        <end position="46"/>
    </location>
</feature>
<dbReference type="EMBL" id="CAXHTA020000015">
    <property type="protein sequence ID" value="CAL5225980.1"/>
    <property type="molecule type" value="Genomic_DNA"/>
</dbReference>
<dbReference type="InterPro" id="IPR044841">
    <property type="entry name" value="LUX/BOA-like"/>
</dbReference>
<feature type="region of interest" description="Disordered" evidence="4">
    <location>
        <begin position="403"/>
        <end position="437"/>
    </location>
</feature>
<protein>
    <submittedName>
        <fullName evidence="5">G8782 protein</fullName>
    </submittedName>
</protein>
<feature type="region of interest" description="Disordered" evidence="4">
    <location>
        <begin position="471"/>
        <end position="497"/>
    </location>
</feature>
<dbReference type="Proteomes" id="UP001497392">
    <property type="component" value="Unassembled WGS sequence"/>
</dbReference>
<feature type="region of interest" description="Disordered" evidence="4">
    <location>
        <begin position="75"/>
        <end position="104"/>
    </location>
</feature>
<evidence type="ECO:0000313" key="5">
    <source>
        <dbReference type="EMBL" id="CAL5225980.1"/>
    </source>
</evidence>